<name>A4S2B9_OSTLU</name>
<dbReference type="PANTHER" id="PTHR21737">
    <property type="entry name" value="POLYGLUTAMINE BINDING PROTEIN 1/MARVEL MEMBRANE-ASSOCIATING DOMAIN CONTAINING 3"/>
    <property type="match status" value="1"/>
</dbReference>
<feature type="compositionally biased region" description="Acidic residues" evidence="15">
    <location>
        <begin position="23"/>
        <end position="33"/>
    </location>
</feature>
<keyword evidence="11" id="KW-0508">mRNA splicing</keyword>
<dbReference type="Gramene" id="ABO98018">
    <property type="protein sequence ID" value="ABO98018"/>
    <property type="gene ID" value="OSTLU_33395"/>
</dbReference>
<dbReference type="STRING" id="436017.A4S2B9"/>
<organism evidence="17 18">
    <name type="scientific">Ostreococcus lucimarinus (strain CCE9901)</name>
    <dbReference type="NCBI Taxonomy" id="436017"/>
    <lineage>
        <taxon>Eukaryota</taxon>
        <taxon>Viridiplantae</taxon>
        <taxon>Chlorophyta</taxon>
        <taxon>Mamiellophyceae</taxon>
        <taxon>Mamiellales</taxon>
        <taxon>Bathycoccaceae</taxon>
        <taxon>Ostreococcus</taxon>
    </lineage>
</organism>
<evidence type="ECO:0000256" key="6">
    <source>
        <dbReference type="ARBA" id="ARBA00022664"/>
    </source>
</evidence>
<sequence length="287" mass="31038">MGALPEALLARLAKRGIAVPSDGDGDGDGDDDDATTKRRREDEDEDEDEDGTGTDVDAKLPRGWRAKVDPTYGQTYYYNKALNKTQWERPVEAEKTRPPPPPPPAATPLPPGWRATTDPASGREYFFNPHTQRTSWERPRDGATAVGMRRCSGCGGFGRGLVKAHGYCLHCSRILGRYPPGVSSLDVVDNPFMTKQQRAKASTATGTARVETKASAVSKPASVRRDIGPSGAQGNSNHERAPKRKAIAARAPARKESEPLDPMDPASYSDAPRGTWGTGIDKSREAQ</sequence>
<feature type="compositionally biased region" description="Basic and acidic residues" evidence="15">
    <location>
        <begin position="86"/>
        <end position="97"/>
    </location>
</feature>
<proteinExistence type="predicted"/>
<feature type="region of interest" description="Disordered" evidence="15">
    <location>
        <begin position="199"/>
        <end position="287"/>
    </location>
</feature>
<dbReference type="GO" id="GO:0000380">
    <property type="term" value="P:alternative mRNA splicing, via spliceosome"/>
    <property type="evidence" value="ECO:0007669"/>
    <property type="project" value="TreeGrafter"/>
</dbReference>
<keyword evidence="4" id="KW-0597">Phosphoprotein</keyword>
<evidence type="ECO:0000256" key="11">
    <source>
        <dbReference type="ARBA" id="ARBA00023187"/>
    </source>
</evidence>
<dbReference type="Pfam" id="PF00397">
    <property type="entry name" value="WW"/>
    <property type="match status" value="2"/>
</dbReference>
<evidence type="ECO:0000259" key="16">
    <source>
        <dbReference type="PROSITE" id="PS50020"/>
    </source>
</evidence>
<evidence type="ECO:0000256" key="5">
    <source>
        <dbReference type="ARBA" id="ARBA00022588"/>
    </source>
</evidence>
<evidence type="ECO:0000256" key="14">
    <source>
        <dbReference type="ARBA" id="ARBA00046362"/>
    </source>
</evidence>
<keyword evidence="7" id="KW-0677">Repeat</keyword>
<dbReference type="Proteomes" id="UP000001568">
    <property type="component" value="Chromosome 9"/>
</dbReference>
<dbReference type="OMA" id="ALNKTQW"/>
<feature type="compositionally biased region" description="Pro residues" evidence="15">
    <location>
        <begin position="98"/>
        <end position="111"/>
    </location>
</feature>
<dbReference type="HOGENOM" id="CLU_971112_0_0_1"/>
<keyword evidence="5" id="KW-0399">Innate immunity</keyword>
<reference evidence="17 18" key="1">
    <citation type="journal article" date="2007" name="Proc. Natl. Acad. Sci. U.S.A.">
        <title>The tiny eukaryote Ostreococcus provides genomic insights into the paradox of plankton speciation.</title>
        <authorList>
            <person name="Palenik B."/>
            <person name="Grimwood J."/>
            <person name="Aerts A."/>
            <person name="Rouze P."/>
            <person name="Salamov A."/>
            <person name="Putnam N."/>
            <person name="Dupont C."/>
            <person name="Jorgensen R."/>
            <person name="Derelle E."/>
            <person name="Rombauts S."/>
            <person name="Zhou K."/>
            <person name="Otillar R."/>
            <person name="Merchant S.S."/>
            <person name="Podell S."/>
            <person name="Gaasterland T."/>
            <person name="Napoli C."/>
            <person name="Gendler K."/>
            <person name="Manuell A."/>
            <person name="Tai V."/>
            <person name="Vallon O."/>
            <person name="Piganeau G."/>
            <person name="Jancek S."/>
            <person name="Heijde M."/>
            <person name="Jabbari K."/>
            <person name="Bowler C."/>
            <person name="Lohr M."/>
            <person name="Robbens S."/>
            <person name="Werner G."/>
            <person name="Dubchak I."/>
            <person name="Pazour G.J."/>
            <person name="Ren Q."/>
            <person name="Paulsen I."/>
            <person name="Delwiche C."/>
            <person name="Schmutz J."/>
            <person name="Rokhsar D."/>
            <person name="Van de Peer Y."/>
            <person name="Moreau H."/>
            <person name="Grigoriev I.V."/>
        </authorList>
    </citation>
    <scope>NUCLEOTIDE SEQUENCE [LARGE SCALE GENOMIC DNA]</scope>
    <source>
        <strain evidence="17 18">CCE9901</strain>
    </source>
</reference>
<feature type="compositionally biased region" description="Acidic residues" evidence="15">
    <location>
        <begin position="42"/>
        <end position="52"/>
    </location>
</feature>
<feature type="region of interest" description="Disordered" evidence="15">
    <location>
        <begin position="17"/>
        <end position="65"/>
    </location>
</feature>
<gene>
    <name evidence="17" type="ORF">OSTLU_33395</name>
</gene>
<evidence type="ECO:0000256" key="7">
    <source>
        <dbReference type="ARBA" id="ARBA00022737"/>
    </source>
</evidence>
<dbReference type="GO" id="GO:0045087">
    <property type="term" value="P:innate immune response"/>
    <property type="evidence" value="ECO:0007669"/>
    <property type="project" value="UniProtKB-KW"/>
</dbReference>
<comment type="subcellular location">
    <subcellularLocation>
        <location evidence="2">Cytoplasmic granule</location>
    </subcellularLocation>
    <subcellularLocation>
        <location evidence="1">Nucleus speckle</location>
    </subcellularLocation>
</comment>
<dbReference type="SMART" id="SM00456">
    <property type="entry name" value="WW"/>
    <property type="match status" value="2"/>
</dbReference>
<comment type="subunit">
    <text evidence="14">Interacts with POU3F2/Brn-2, ATXN1, TXNL4A, HTT and AR. Interaction with ATXN1 correlates positively with the length of the polyglutamine tract. Interacts with RNA polymerase II large subunit in a phosphorylation-dependent manner. Forms a ternary complex with ATXN1 mutant and phosphorylated RNA polymerase II. Interacts (via C-terminus) with TXNL4A and CD2BP2. Interacts (via WW domain) with ATN1 and SF3B1, and may interact with additional splice factors. Interacts (via WW domain) with WBP11; Leading to reduce interaction between PQBP1 and TXNL4A. Interacts with CAPRIN1. Interacts with DDX1. Interacts with SFPQ. Interacts with KHSRP.</text>
</comment>
<evidence type="ECO:0000256" key="15">
    <source>
        <dbReference type="SAM" id="MobiDB-lite"/>
    </source>
</evidence>
<dbReference type="SUPFAM" id="SSF51045">
    <property type="entry name" value="WW domain"/>
    <property type="match status" value="2"/>
</dbReference>
<evidence type="ECO:0000256" key="2">
    <source>
        <dbReference type="ARBA" id="ARBA00004463"/>
    </source>
</evidence>
<dbReference type="PROSITE" id="PS50020">
    <property type="entry name" value="WW_DOMAIN_2"/>
    <property type="match status" value="2"/>
</dbReference>
<dbReference type="AlphaFoldDB" id="A4S2B9"/>
<dbReference type="KEGG" id="olu:OSTLU_33395"/>
<dbReference type="GeneID" id="5003538"/>
<dbReference type="CDD" id="cd00201">
    <property type="entry name" value="WW"/>
    <property type="match status" value="2"/>
</dbReference>
<dbReference type="RefSeq" id="XP_001419725.1">
    <property type="nucleotide sequence ID" value="XM_001419688.1"/>
</dbReference>
<evidence type="ECO:0000256" key="8">
    <source>
        <dbReference type="ARBA" id="ARBA00022859"/>
    </source>
</evidence>
<dbReference type="InterPro" id="IPR036020">
    <property type="entry name" value="WW_dom_sf"/>
</dbReference>
<accession>A4S2B9</accession>
<dbReference type="OrthoDB" id="568098at2759"/>
<evidence type="ECO:0000256" key="1">
    <source>
        <dbReference type="ARBA" id="ARBA00004324"/>
    </source>
</evidence>
<dbReference type="PROSITE" id="PS01159">
    <property type="entry name" value="WW_DOMAIN_1"/>
    <property type="match status" value="2"/>
</dbReference>
<dbReference type="GO" id="GO:0016607">
    <property type="term" value="C:nuclear speck"/>
    <property type="evidence" value="ECO:0007669"/>
    <property type="project" value="UniProtKB-SubCell"/>
</dbReference>
<evidence type="ECO:0000256" key="13">
    <source>
        <dbReference type="ARBA" id="ARBA00042167"/>
    </source>
</evidence>
<keyword evidence="18" id="KW-1185">Reference proteome</keyword>
<dbReference type="EMBL" id="CP000589">
    <property type="protein sequence ID" value="ABO98018.1"/>
    <property type="molecule type" value="Genomic_DNA"/>
</dbReference>
<evidence type="ECO:0000256" key="10">
    <source>
        <dbReference type="ARBA" id="ARBA00023163"/>
    </source>
</evidence>
<dbReference type="GO" id="GO:0043021">
    <property type="term" value="F:ribonucleoprotein complex binding"/>
    <property type="evidence" value="ECO:0007669"/>
    <property type="project" value="TreeGrafter"/>
</dbReference>
<dbReference type="GO" id="GO:0005737">
    <property type="term" value="C:cytoplasm"/>
    <property type="evidence" value="ECO:0007669"/>
    <property type="project" value="TreeGrafter"/>
</dbReference>
<keyword evidence="10" id="KW-0804">Transcription</keyword>
<feature type="region of interest" description="Disordered" evidence="15">
    <location>
        <begin position="83"/>
        <end position="112"/>
    </location>
</feature>
<evidence type="ECO:0000256" key="12">
    <source>
        <dbReference type="ARBA" id="ARBA00023242"/>
    </source>
</evidence>
<evidence type="ECO:0000313" key="17">
    <source>
        <dbReference type="EMBL" id="ABO98018.1"/>
    </source>
</evidence>
<keyword evidence="9" id="KW-0805">Transcription regulation</keyword>
<dbReference type="Gene3D" id="2.20.70.10">
    <property type="match status" value="2"/>
</dbReference>
<evidence type="ECO:0000313" key="18">
    <source>
        <dbReference type="Proteomes" id="UP000001568"/>
    </source>
</evidence>
<feature type="domain" description="WW" evidence="16">
    <location>
        <begin position="58"/>
        <end position="92"/>
    </location>
</feature>
<dbReference type="eggNOG" id="KOG0152">
    <property type="taxonomic scope" value="Eukaryota"/>
</dbReference>
<protein>
    <recommendedName>
        <fullName evidence="3">Polyglutamine-binding protein 1</fullName>
    </recommendedName>
    <alternativeName>
        <fullName evidence="13">Polyglutamine tract-binding protein 1</fullName>
    </alternativeName>
</protein>
<keyword evidence="8" id="KW-0391">Immunity</keyword>
<keyword evidence="6" id="KW-0507">mRNA processing</keyword>
<dbReference type="InterPro" id="IPR001202">
    <property type="entry name" value="WW_dom"/>
</dbReference>
<evidence type="ECO:0000256" key="9">
    <source>
        <dbReference type="ARBA" id="ARBA00023015"/>
    </source>
</evidence>
<keyword evidence="12" id="KW-0539">Nucleus</keyword>
<feature type="domain" description="WW" evidence="16">
    <location>
        <begin position="107"/>
        <end position="141"/>
    </location>
</feature>
<evidence type="ECO:0000256" key="3">
    <source>
        <dbReference type="ARBA" id="ARBA00021117"/>
    </source>
</evidence>
<dbReference type="PANTHER" id="PTHR21737:SF3">
    <property type="entry name" value="POLYGLUTAMINE-BINDING PROTEIN 1"/>
    <property type="match status" value="1"/>
</dbReference>
<evidence type="ECO:0000256" key="4">
    <source>
        <dbReference type="ARBA" id="ARBA00022553"/>
    </source>
</evidence>